<dbReference type="PANTHER" id="PTHR30575:SF0">
    <property type="entry name" value="XAA-ARG DIPEPTIDASE"/>
    <property type="match status" value="1"/>
</dbReference>
<dbReference type="InterPro" id="IPR036264">
    <property type="entry name" value="Bact_exopeptidase_dim_dom"/>
</dbReference>
<reference evidence="3" key="2">
    <citation type="submission" date="2024-05" db="EMBL/GenBank/DDBJ databases">
        <title>Identification and characterization of horizontal gene transfer across gut microbiota members of farm animals based on homology search.</title>
        <authorList>
            <person name="Schwarzerova J."/>
            <person name="Nykrynova M."/>
            <person name="Jureckova K."/>
            <person name="Cejkova D."/>
            <person name="Rychlik I."/>
        </authorList>
    </citation>
    <scope>NUCLEOTIDE SEQUENCE</scope>
    <source>
        <strain evidence="3">176_SSukc20</strain>
    </source>
</reference>
<evidence type="ECO:0000259" key="2">
    <source>
        <dbReference type="Pfam" id="PF07687"/>
    </source>
</evidence>
<comment type="caution">
    <text evidence="3">The sequence shown here is derived from an EMBL/GenBank/DDBJ whole genome shotgun (WGS) entry which is preliminary data.</text>
</comment>
<dbReference type="PIRSF" id="PIRSF037226">
    <property type="entry name" value="Amidohydrolase_ACY1L2_prd"/>
    <property type="match status" value="1"/>
</dbReference>
<name>A0ABT7XDZ7_9ACTN</name>
<dbReference type="PANTHER" id="PTHR30575">
    <property type="entry name" value="PEPTIDASE M20"/>
    <property type="match status" value="1"/>
</dbReference>
<dbReference type="InterPro" id="IPR017144">
    <property type="entry name" value="Xaa-Arg_dipeptidase"/>
</dbReference>
<feature type="domain" description="Peptidase M20 dimerisation" evidence="2">
    <location>
        <begin position="174"/>
        <end position="263"/>
    </location>
</feature>
<reference evidence="3" key="1">
    <citation type="submission" date="2023-06" db="EMBL/GenBank/DDBJ databases">
        <authorList>
            <person name="Zeman M."/>
            <person name="Kubasova T."/>
            <person name="Jahodarova E."/>
            <person name="Nykrynova M."/>
            <person name="Rychlik I."/>
        </authorList>
    </citation>
    <scope>NUCLEOTIDE SEQUENCE</scope>
    <source>
        <strain evidence="3">176_SSukc20</strain>
    </source>
</reference>
<evidence type="ECO:0000256" key="1">
    <source>
        <dbReference type="PIRNR" id="PIRNR037226"/>
    </source>
</evidence>
<dbReference type="NCBIfam" id="TIGR01891">
    <property type="entry name" value="amidohydrolases"/>
    <property type="match status" value="1"/>
</dbReference>
<dbReference type="SUPFAM" id="SSF55031">
    <property type="entry name" value="Bacterial exopeptidase dimerisation domain"/>
    <property type="match status" value="1"/>
</dbReference>
<comment type="similarity">
    <text evidence="1">Belongs to the peptidase M20A family.</text>
</comment>
<dbReference type="InterPro" id="IPR017439">
    <property type="entry name" value="Amidohydrolase"/>
</dbReference>
<evidence type="ECO:0000313" key="3">
    <source>
        <dbReference type="EMBL" id="MDN0063618.1"/>
    </source>
</evidence>
<gene>
    <name evidence="3" type="ORF">QVN30_04770</name>
</gene>
<dbReference type="Gene3D" id="3.40.630.10">
    <property type="entry name" value="Zn peptidases"/>
    <property type="match status" value="1"/>
</dbReference>
<dbReference type="Pfam" id="PF07687">
    <property type="entry name" value="M20_dimer"/>
    <property type="match status" value="1"/>
</dbReference>
<dbReference type="Gene3D" id="3.30.70.360">
    <property type="match status" value="1"/>
</dbReference>
<dbReference type="EMBL" id="JAUEIQ010000003">
    <property type="protein sequence ID" value="MDN0063618.1"/>
    <property type="molecule type" value="Genomic_DNA"/>
</dbReference>
<organism evidence="3 4">
    <name type="scientific">Collinsella ihumii</name>
    <dbReference type="NCBI Taxonomy" id="1720204"/>
    <lineage>
        <taxon>Bacteria</taxon>
        <taxon>Bacillati</taxon>
        <taxon>Actinomycetota</taxon>
        <taxon>Coriobacteriia</taxon>
        <taxon>Coriobacteriales</taxon>
        <taxon>Coriobacteriaceae</taxon>
        <taxon>Collinsella</taxon>
    </lineage>
</organism>
<proteinExistence type="inferred from homology"/>
<evidence type="ECO:0000313" key="4">
    <source>
        <dbReference type="Proteomes" id="UP001168435"/>
    </source>
</evidence>
<dbReference type="Pfam" id="PF01546">
    <property type="entry name" value="Peptidase_M20"/>
    <property type="match status" value="1"/>
</dbReference>
<dbReference type="RefSeq" id="WP_289835639.1">
    <property type="nucleotide sequence ID" value="NZ_JAUEIQ010000003.1"/>
</dbReference>
<protein>
    <recommendedName>
        <fullName evidence="1">Peptidase M20 domain-containing protein 2</fullName>
    </recommendedName>
</protein>
<dbReference type="CDD" id="cd05672">
    <property type="entry name" value="M20_ACY1L2-like"/>
    <property type="match status" value="1"/>
</dbReference>
<accession>A0ABT7XDZ7</accession>
<dbReference type="InterPro" id="IPR011650">
    <property type="entry name" value="Peptidase_M20_dimer"/>
</dbReference>
<dbReference type="SUPFAM" id="SSF53187">
    <property type="entry name" value="Zn-dependent exopeptidases"/>
    <property type="match status" value="1"/>
</dbReference>
<dbReference type="InterPro" id="IPR052030">
    <property type="entry name" value="Peptidase_M20/M20A_hydrolases"/>
</dbReference>
<dbReference type="InterPro" id="IPR002933">
    <property type="entry name" value="Peptidase_M20"/>
</dbReference>
<keyword evidence="4" id="KW-1185">Reference proteome</keyword>
<sequence length="394" mass="42462">MAITKDELFSYVDDQRDGLVAMADHIFDNPECDGKEYEASALISGELERHGFTVERGIGGFETAFRAVYTVGEGGPSIGLLCEYDALIGLGHGCGHHMQGPAILGAAFAVQRALTDAAQPYRLVVYGTPAEETQGAKATMIKNGCFHDIDVALMMHGSPTTCTDVRCLADQTFVARFHGHRAHAALAPDQGRSAFDALLVAFNGIEFLREHVSDDTRMHYTVSKLPGPSNVVPAEAEGVFSLRSFSKENLEGVVARFKDIVKGAALIAGVDYDVELKHDFYNKIPVLKLNELLMENAKLAGAPRLSAPREKTGSTDFGNVMYEVPGSCIRVAFVPVGTSSHSQEFIDAGKTEDAHNAVIYGAKAIAGTAYDLVTTPELMDAVREEFAQNKKTNA</sequence>
<dbReference type="Proteomes" id="UP001168435">
    <property type="component" value="Unassembled WGS sequence"/>
</dbReference>